<protein>
    <submittedName>
        <fullName evidence="5">DoxX family protein</fullName>
    </submittedName>
    <submittedName>
        <fullName evidence="6">DoxX subfamily protein</fullName>
    </submittedName>
</protein>
<dbReference type="Proteomes" id="UP000092668">
    <property type="component" value="Unassembled WGS sequence"/>
</dbReference>
<gene>
    <name evidence="6" type="ORF">ACT18_11785</name>
    <name evidence="5" type="ORF">GWR20_20110</name>
</gene>
<dbReference type="EMBL" id="JAACYR010000093">
    <property type="protein sequence ID" value="NDJ91420.1"/>
    <property type="molecule type" value="Genomic_DNA"/>
</dbReference>
<reference evidence="5 8" key="2">
    <citation type="submission" date="2020-01" db="EMBL/GenBank/DDBJ databases">
        <authorList>
            <person name="Sanchez-Estrada R."/>
            <person name="Gonzalez-Y-Merchand J.A."/>
            <person name="Rivera-Gutierrez S."/>
        </authorList>
    </citation>
    <scope>NUCLEOTIDE SEQUENCE [LARGE SCALE GENOMIC DNA]</scope>
    <source>
        <strain evidence="5 8">CST 7247</strain>
    </source>
</reference>
<keyword evidence="7" id="KW-1185">Reference proteome</keyword>
<proteinExistence type="predicted"/>
<keyword evidence="2" id="KW-0812">Transmembrane</keyword>
<comment type="subcellular location">
    <subcellularLocation>
        <location evidence="1">Membrane</location>
        <topology evidence="1">Multi-pass membrane protein</topology>
    </subcellularLocation>
</comment>
<dbReference type="STRING" id="354243.BST28_16060"/>
<evidence type="ECO:0000313" key="8">
    <source>
        <dbReference type="Proteomes" id="UP000466523"/>
    </source>
</evidence>
<keyword evidence="3" id="KW-1133">Transmembrane helix</keyword>
<name>A0A1B8SFX4_9MYCO</name>
<dbReference type="OrthoDB" id="329282at2"/>
<evidence type="ECO:0000313" key="7">
    <source>
        <dbReference type="Proteomes" id="UP000092668"/>
    </source>
</evidence>
<dbReference type="Pfam" id="PF07681">
    <property type="entry name" value="DoxX"/>
    <property type="match status" value="1"/>
</dbReference>
<evidence type="ECO:0000313" key="5">
    <source>
        <dbReference type="EMBL" id="NDJ91420.1"/>
    </source>
</evidence>
<comment type="caution">
    <text evidence="6">The sequence shown here is derived from an EMBL/GenBank/DDBJ whole genome shotgun (WGS) entry which is preliminary data.</text>
</comment>
<organism evidence="6 7">
    <name type="scientific">Mycolicibacter kumamotonensis</name>
    <dbReference type="NCBI Taxonomy" id="354243"/>
    <lineage>
        <taxon>Bacteria</taxon>
        <taxon>Bacillati</taxon>
        <taxon>Actinomycetota</taxon>
        <taxon>Actinomycetes</taxon>
        <taxon>Mycobacteriales</taxon>
        <taxon>Mycobacteriaceae</taxon>
        <taxon>Mycolicibacter</taxon>
    </lineage>
</organism>
<evidence type="ECO:0000313" key="6">
    <source>
        <dbReference type="EMBL" id="OBY31618.1"/>
    </source>
</evidence>
<dbReference type="PATRIC" id="fig|354243.3.peg.2442"/>
<dbReference type="InterPro" id="IPR032808">
    <property type="entry name" value="DoxX"/>
</dbReference>
<evidence type="ECO:0000256" key="1">
    <source>
        <dbReference type="ARBA" id="ARBA00004141"/>
    </source>
</evidence>
<dbReference type="AlphaFoldDB" id="A0A1B8SFX4"/>
<sequence>MLMRRIARPLLAAAFIGQGVEALRRPQEAGRTARPAFEGLKGMPDEIAAKVPSDVETFAKANALVQIGGGLLLASGRLPRVAAAVLAGTVIPGSAGGHLFWTEPDAQRRAEQRQALLTDISLIGGLMIAAFDTAGKPSLGWRARRAARHAYRRAATALPTSSGDAVLDTVGDKVSAGLQAGAEHGRELAERVSEKAGPLLEVADERGAQLAEVAADRGTELAHAARESATAFAHNARRHLHR</sequence>
<keyword evidence="4" id="KW-0472">Membrane</keyword>
<dbReference type="GO" id="GO:0016020">
    <property type="term" value="C:membrane"/>
    <property type="evidence" value="ECO:0007669"/>
    <property type="project" value="UniProtKB-SubCell"/>
</dbReference>
<dbReference type="Proteomes" id="UP000466523">
    <property type="component" value="Unassembled WGS sequence"/>
</dbReference>
<evidence type="ECO:0000256" key="3">
    <source>
        <dbReference type="ARBA" id="ARBA00022989"/>
    </source>
</evidence>
<evidence type="ECO:0000256" key="4">
    <source>
        <dbReference type="ARBA" id="ARBA00023136"/>
    </source>
</evidence>
<reference evidence="6 7" key="1">
    <citation type="submission" date="2015-06" db="EMBL/GenBank/DDBJ databases">
        <title>Genome sequence of Mycobacterium kumamotonense strain Roo.</title>
        <authorList>
            <person name="Greninger A.L."/>
            <person name="Cunningham G."/>
            <person name="Miller S."/>
        </authorList>
    </citation>
    <scope>NUCLEOTIDE SEQUENCE [LARGE SCALE GENOMIC DNA]</scope>
    <source>
        <strain evidence="6 7">Roo</strain>
    </source>
</reference>
<evidence type="ECO:0000256" key="2">
    <source>
        <dbReference type="ARBA" id="ARBA00022692"/>
    </source>
</evidence>
<dbReference type="EMBL" id="LFOE01000014">
    <property type="protein sequence ID" value="OBY31618.1"/>
    <property type="molecule type" value="Genomic_DNA"/>
</dbReference>
<accession>A0A1B8SFX4</accession>